<dbReference type="PANTHER" id="PTHR34821:SF2">
    <property type="entry name" value="INNER MEMBRANE PROTEIN YDCZ"/>
    <property type="match status" value="1"/>
</dbReference>
<reference evidence="2" key="1">
    <citation type="submission" date="2003-11" db="EMBL/GenBank/DDBJ databases">
        <authorList>
            <person name="Heidelberg J.F."/>
            <person name="Eisen J.A."/>
            <person name="Nelson W.C."/>
            <person name="DeLong E.F."/>
        </authorList>
    </citation>
    <scope>NUCLEOTIDE SEQUENCE</scope>
</reference>
<keyword evidence="1" id="KW-0472">Membrane</keyword>
<proteinExistence type="predicted"/>
<protein>
    <submittedName>
        <fullName evidence="2">Membrane protein, putative</fullName>
    </submittedName>
</protein>
<feature type="transmembrane region" description="Helical" evidence="1">
    <location>
        <begin position="98"/>
        <end position="120"/>
    </location>
</feature>
<reference evidence="2" key="2">
    <citation type="submission" date="2003-12" db="EMBL/GenBank/DDBJ databases">
        <title>Monterey Bay Coastal Ocean Microbial Observatory environmental clone sequencing.</title>
        <authorList>
            <person name="DeLong E.F."/>
        </authorList>
    </citation>
    <scope>NUCLEOTIDE SEQUENCE</scope>
</reference>
<accession>Q6SF41</accession>
<dbReference type="PANTHER" id="PTHR34821">
    <property type="entry name" value="INNER MEMBRANE PROTEIN YDCZ"/>
    <property type="match status" value="1"/>
</dbReference>
<feature type="transmembrane region" description="Helical" evidence="1">
    <location>
        <begin position="71"/>
        <end position="92"/>
    </location>
</feature>
<gene>
    <name evidence="2" type="ORF">MBMO_EBAC080-L028H02.44</name>
</gene>
<evidence type="ECO:0000313" key="2">
    <source>
        <dbReference type="EMBL" id="AAR38381.1"/>
    </source>
</evidence>
<dbReference type="GO" id="GO:0005886">
    <property type="term" value="C:plasma membrane"/>
    <property type="evidence" value="ECO:0007669"/>
    <property type="project" value="TreeGrafter"/>
</dbReference>
<dbReference type="AlphaFoldDB" id="Q6SF41"/>
<dbReference type="EMBL" id="AY458649">
    <property type="protein sequence ID" value="AAR38381.1"/>
    <property type="molecule type" value="Genomic_DNA"/>
</dbReference>
<organism evidence="2">
    <name type="scientific">uncultured marine bacterium 582</name>
    <dbReference type="NCBI Taxonomy" id="257402"/>
    <lineage>
        <taxon>Bacteria</taxon>
        <taxon>environmental samples</taxon>
    </lineage>
</organism>
<evidence type="ECO:0000256" key="1">
    <source>
        <dbReference type="SAM" id="Phobius"/>
    </source>
</evidence>
<name>Q6SF41_9BACT</name>
<sequence length="146" mass="14876">MSYSTYAVIMLAAGLGIPVMAALNAALGKIIGNPAGAVVMLLLVAIIAAGTICAISGSLSLTTLLTAPKHLFLAGVFAAFYMLSITYISPYFGVGNAVFFVLLGQLVSAAAIDHFALFGAHATALTPMRGLGISVMALGVWITQQA</sequence>
<dbReference type="InterPro" id="IPR006750">
    <property type="entry name" value="YdcZ"/>
</dbReference>
<keyword evidence="1" id="KW-1133">Transmembrane helix</keyword>
<dbReference type="Pfam" id="PF04657">
    <property type="entry name" value="DMT_YdcZ"/>
    <property type="match status" value="1"/>
</dbReference>
<keyword evidence="1" id="KW-0812">Transmembrane</keyword>
<feature type="transmembrane region" description="Helical" evidence="1">
    <location>
        <begin position="37"/>
        <end position="59"/>
    </location>
</feature>